<reference evidence="2 3" key="1">
    <citation type="journal article" date="2011" name="Plasmid">
        <title>Streptomyces turgidiscabies Car8 contains a modular pathogenicity island that shares virulence genes with other actinobacterial plant pathogens.</title>
        <authorList>
            <person name="Huguet-Tapia J.C."/>
            <person name="Badger J.H."/>
            <person name="Loria R."/>
            <person name="Pettis G.S."/>
        </authorList>
    </citation>
    <scope>NUCLEOTIDE SEQUENCE [LARGE SCALE GENOMIC DNA]</scope>
    <source>
        <strain evidence="2 3">Car8</strain>
    </source>
</reference>
<feature type="domain" description="SnoaL-like" evidence="1">
    <location>
        <begin position="8"/>
        <end position="125"/>
    </location>
</feature>
<name>L7FF38_STRT8</name>
<dbReference type="PATRIC" id="fig|698760.3.peg.1392"/>
<dbReference type="Gene3D" id="3.10.450.50">
    <property type="match status" value="1"/>
</dbReference>
<sequence length="140" mass="14755">MIPMAFTVEDRLTVTELIALHGHLVDEGHLDRTAEVFTADVAYDLSDFGQGLVTGLAALNDASLALGPANPVAHHVTNVIVTEESDGRVRARSKGLAVMADGTCGSVTYDDTVVRTVGGWRISCRKVSARRVPLGGLGRG</sequence>
<dbReference type="InterPro" id="IPR037401">
    <property type="entry name" value="SnoaL-like"/>
</dbReference>
<dbReference type="AlphaFoldDB" id="L7FF38"/>
<dbReference type="EMBL" id="AEJB01000116">
    <property type="protein sequence ID" value="ELP69927.1"/>
    <property type="molecule type" value="Genomic_DNA"/>
</dbReference>
<comment type="caution">
    <text evidence="2">The sequence shown here is derived from an EMBL/GenBank/DDBJ whole genome shotgun (WGS) entry which is preliminary data.</text>
</comment>
<dbReference type="STRING" id="85558.T45_05316"/>
<gene>
    <name evidence="2" type="ORF">STRTUCAR8_00351</name>
</gene>
<protein>
    <recommendedName>
        <fullName evidence="1">SnoaL-like domain-containing protein</fullName>
    </recommendedName>
</protein>
<organism evidence="2 3">
    <name type="scientific">Streptomyces turgidiscabies (strain Car8)</name>
    <dbReference type="NCBI Taxonomy" id="698760"/>
    <lineage>
        <taxon>Bacteria</taxon>
        <taxon>Bacillati</taxon>
        <taxon>Actinomycetota</taxon>
        <taxon>Actinomycetes</taxon>
        <taxon>Kitasatosporales</taxon>
        <taxon>Streptomycetaceae</taxon>
        <taxon>Streptomyces</taxon>
    </lineage>
</organism>
<keyword evidence="3" id="KW-1185">Reference proteome</keyword>
<dbReference type="InterPro" id="IPR032710">
    <property type="entry name" value="NTF2-like_dom_sf"/>
</dbReference>
<dbReference type="SUPFAM" id="SSF54427">
    <property type="entry name" value="NTF2-like"/>
    <property type="match status" value="1"/>
</dbReference>
<evidence type="ECO:0000313" key="3">
    <source>
        <dbReference type="Proteomes" id="UP000010931"/>
    </source>
</evidence>
<dbReference type="Proteomes" id="UP000010931">
    <property type="component" value="Unassembled WGS sequence"/>
</dbReference>
<proteinExistence type="predicted"/>
<dbReference type="Pfam" id="PF13577">
    <property type="entry name" value="SnoaL_4"/>
    <property type="match status" value="1"/>
</dbReference>
<evidence type="ECO:0000259" key="1">
    <source>
        <dbReference type="Pfam" id="PF13577"/>
    </source>
</evidence>
<evidence type="ECO:0000313" key="2">
    <source>
        <dbReference type="EMBL" id="ELP69927.1"/>
    </source>
</evidence>
<accession>L7FF38</accession>